<dbReference type="EMBL" id="BPVZ01000024">
    <property type="protein sequence ID" value="GKV05913.1"/>
    <property type="molecule type" value="Genomic_DNA"/>
</dbReference>
<sequence length="47" mass="5231">MKFDKLKQEMPVECSMIQPKCAVHELAFSFKLGTLSIGCHSLNPHVG</sequence>
<organism evidence="1 2">
    <name type="scientific">Rubroshorea leprosula</name>
    <dbReference type="NCBI Taxonomy" id="152421"/>
    <lineage>
        <taxon>Eukaryota</taxon>
        <taxon>Viridiplantae</taxon>
        <taxon>Streptophyta</taxon>
        <taxon>Embryophyta</taxon>
        <taxon>Tracheophyta</taxon>
        <taxon>Spermatophyta</taxon>
        <taxon>Magnoliopsida</taxon>
        <taxon>eudicotyledons</taxon>
        <taxon>Gunneridae</taxon>
        <taxon>Pentapetalae</taxon>
        <taxon>rosids</taxon>
        <taxon>malvids</taxon>
        <taxon>Malvales</taxon>
        <taxon>Dipterocarpaceae</taxon>
        <taxon>Rubroshorea</taxon>
    </lineage>
</organism>
<dbReference type="Proteomes" id="UP001054252">
    <property type="component" value="Unassembled WGS sequence"/>
</dbReference>
<evidence type="ECO:0000313" key="2">
    <source>
        <dbReference type="Proteomes" id="UP001054252"/>
    </source>
</evidence>
<proteinExistence type="predicted"/>
<reference evidence="1 2" key="1">
    <citation type="journal article" date="2021" name="Commun. Biol.">
        <title>The genome of Shorea leprosula (Dipterocarpaceae) highlights the ecological relevance of drought in aseasonal tropical rainforests.</title>
        <authorList>
            <person name="Ng K.K.S."/>
            <person name="Kobayashi M.J."/>
            <person name="Fawcett J.A."/>
            <person name="Hatakeyama M."/>
            <person name="Paape T."/>
            <person name="Ng C.H."/>
            <person name="Ang C.C."/>
            <person name="Tnah L.H."/>
            <person name="Lee C.T."/>
            <person name="Nishiyama T."/>
            <person name="Sese J."/>
            <person name="O'Brien M.J."/>
            <person name="Copetti D."/>
            <person name="Mohd Noor M.I."/>
            <person name="Ong R.C."/>
            <person name="Putra M."/>
            <person name="Sireger I.Z."/>
            <person name="Indrioko S."/>
            <person name="Kosugi Y."/>
            <person name="Izuno A."/>
            <person name="Isagi Y."/>
            <person name="Lee S.L."/>
            <person name="Shimizu K.K."/>
        </authorList>
    </citation>
    <scope>NUCLEOTIDE SEQUENCE [LARGE SCALE GENOMIC DNA]</scope>
    <source>
        <strain evidence="1">214</strain>
    </source>
</reference>
<protein>
    <submittedName>
        <fullName evidence="1">Uncharacterized protein</fullName>
    </submittedName>
</protein>
<accession>A0AAV5J373</accession>
<gene>
    <name evidence="1" type="ORF">SLEP1_g17862</name>
</gene>
<name>A0AAV5J373_9ROSI</name>
<dbReference type="AlphaFoldDB" id="A0AAV5J373"/>
<evidence type="ECO:0000313" key="1">
    <source>
        <dbReference type="EMBL" id="GKV05913.1"/>
    </source>
</evidence>
<keyword evidence="2" id="KW-1185">Reference proteome</keyword>
<comment type="caution">
    <text evidence="1">The sequence shown here is derived from an EMBL/GenBank/DDBJ whole genome shotgun (WGS) entry which is preliminary data.</text>
</comment>